<reference evidence="1" key="1">
    <citation type="submission" date="2019-08" db="EMBL/GenBank/DDBJ databases">
        <authorList>
            <person name="Kucharzyk K."/>
            <person name="Murdoch R.W."/>
            <person name="Higgins S."/>
            <person name="Loffler F."/>
        </authorList>
    </citation>
    <scope>NUCLEOTIDE SEQUENCE</scope>
</reference>
<sequence length="207" mass="22898">MKKLFPVWLMLAVVIAVAGCKKDDDPDPTDNTPTTPASSVFTFFKTGATWTYDTYDSDGGAHFNQVYTISNISSNYATVSWNVAGIYSMTVTWYADNSVFSMLCSQGDGKKLVWCDANPTVDEMWFEGWTDSTGTVTDTCRIMAVNETVTVPAGTFTNCIKIKETTSDDPVCYKMFWLSLSAGVVKTEGTDMQDYPTIIYEDLSSHN</sequence>
<organism evidence="1">
    <name type="scientific">bioreactor metagenome</name>
    <dbReference type="NCBI Taxonomy" id="1076179"/>
    <lineage>
        <taxon>unclassified sequences</taxon>
        <taxon>metagenomes</taxon>
        <taxon>ecological metagenomes</taxon>
    </lineage>
</organism>
<comment type="caution">
    <text evidence="1">The sequence shown here is derived from an EMBL/GenBank/DDBJ whole genome shotgun (WGS) entry which is preliminary data.</text>
</comment>
<protein>
    <submittedName>
        <fullName evidence="1">Uncharacterized protein</fullName>
    </submittedName>
</protein>
<name>A0A644XFZ5_9ZZZZ</name>
<dbReference type="AlphaFoldDB" id="A0A644XFZ5"/>
<gene>
    <name evidence="1" type="ORF">SDC9_61052</name>
</gene>
<dbReference type="EMBL" id="VSSQ01002321">
    <property type="protein sequence ID" value="MPM14688.1"/>
    <property type="molecule type" value="Genomic_DNA"/>
</dbReference>
<proteinExistence type="predicted"/>
<accession>A0A644XFZ5</accession>
<evidence type="ECO:0000313" key="1">
    <source>
        <dbReference type="EMBL" id="MPM14688.1"/>
    </source>
</evidence>
<dbReference type="PROSITE" id="PS51257">
    <property type="entry name" value="PROKAR_LIPOPROTEIN"/>
    <property type="match status" value="1"/>
</dbReference>
<dbReference type="Gene3D" id="2.40.360.20">
    <property type="match status" value="1"/>
</dbReference>